<evidence type="ECO:0000256" key="8">
    <source>
        <dbReference type="RuleBase" id="RU363041"/>
    </source>
</evidence>
<dbReference type="STRING" id="1338011.BD94_1047"/>
<keyword evidence="6 8" id="KW-1133">Transmembrane helix</keyword>
<dbReference type="eggNOG" id="COG0730">
    <property type="taxonomic scope" value="Bacteria"/>
</dbReference>
<dbReference type="GO" id="GO:0005886">
    <property type="term" value="C:plasma membrane"/>
    <property type="evidence" value="ECO:0007669"/>
    <property type="project" value="UniProtKB-SubCell"/>
</dbReference>
<accession>A0A077EBI8</accession>
<feature type="transmembrane region" description="Helical" evidence="8">
    <location>
        <begin position="222"/>
        <end position="243"/>
    </location>
</feature>
<dbReference type="PANTHER" id="PTHR30269">
    <property type="entry name" value="TRANSMEMBRANE PROTEIN YFCA"/>
    <property type="match status" value="1"/>
</dbReference>
<organism evidence="9 10">
    <name type="scientific">Elizabethkingia anophelis NUHP1</name>
    <dbReference type="NCBI Taxonomy" id="1338011"/>
    <lineage>
        <taxon>Bacteria</taxon>
        <taxon>Pseudomonadati</taxon>
        <taxon>Bacteroidota</taxon>
        <taxon>Flavobacteriia</taxon>
        <taxon>Flavobacteriales</taxon>
        <taxon>Weeksellaceae</taxon>
        <taxon>Elizabethkingia</taxon>
    </lineage>
</organism>
<protein>
    <recommendedName>
        <fullName evidence="8">Probable membrane transporter protein</fullName>
    </recommendedName>
</protein>
<feature type="transmembrane region" description="Helical" evidence="8">
    <location>
        <begin position="42"/>
        <end position="61"/>
    </location>
</feature>
<evidence type="ECO:0000256" key="6">
    <source>
        <dbReference type="ARBA" id="ARBA00022989"/>
    </source>
</evidence>
<dbReference type="InterPro" id="IPR052017">
    <property type="entry name" value="TSUP"/>
</dbReference>
<dbReference type="InterPro" id="IPR002781">
    <property type="entry name" value="TM_pro_TauE-like"/>
</dbReference>
<gene>
    <name evidence="9" type="ORF">BD94_1047</name>
</gene>
<evidence type="ECO:0000256" key="1">
    <source>
        <dbReference type="ARBA" id="ARBA00004651"/>
    </source>
</evidence>
<dbReference type="HOGENOM" id="CLU_054750_4_0_10"/>
<comment type="subcellular location">
    <subcellularLocation>
        <location evidence="1 8">Cell membrane</location>
        <topology evidence="1 8">Multi-pass membrane protein</topology>
    </subcellularLocation>
</comment>
<evidence type="ECO:0000256" key="2">
    <source>
        <dbReference type="ARBA" id="ARBA00009142"/>
    </source>
</evidence>
<evidence type="ECO:0000256" key="3">
    <source>
        <dbReference type="ARBA" id="ARBA00022448"/>
    </source>
</evidence>
<reference evidence="9" key="2">
    <citation type="journal article" date="2015" name="Genome Biol. Evol.">
        <title>Complete Genome Sequence and Transcriptomic Analysis of the Novel Pathogen Elizabethkingia anophelis in Response to Oxidative Stress.</title>
        <authorList>
            <person name="Li Y."/>
            <person name="Liu Y."/>
            <person name="Chew S.C."/>
            <person name="Tay M."/>
            <person name="Salido M.M."/>
            <person name="Teo J."/>
            <person name="Lauro F.M."/>
            <person name="Givskov M."/>
            <person name="Yang L."/>
        </authorList>
    </citation>
    <scope>NUCLEOTIDE SEQUENCE</scope>
    <source>
        <strain evidence="9">NUHP1</strain>
    </source>
</reference>
<dbReference type="AlphaFoldDB" id="A0A077EBI8"/>
<dbReference type="Pfam" id="PF01925">
    <property type="entry name" value="TauE"/>
    <property type="match status" value="1"/>
</dbReference>
<comment type="similarity">
    <text evidence="2 8">Belongs to the 4-toluene sulfonate uptake permease (TSUP) (TC 2.A.102) family.</text>
</comment>
<feature type="transmembrane region" description="Helical" evidence="8">
    <location>
        <begin position="183"/>
        <end position="210"/>
    </location>
</feature>
<name>A0A077EBI8_9FLAO</name>
<evidence type="ECO:0000313" key="9">
    <source>
        <dbReference type="EMBL" id="AIL44822.1"/>
    </source>
</evidence>
<feature type="transmembrane region" description="Helical" evidence="8">
    <location>
        <begin position="68"/>
        <end position="87"/>
    </location>
</feature>
<dbReference type="Proteomes" id="UP000028933">
    <property type="component" value="Chromosome"/>
</dbReference>
<evidence type="ECO:0000313" key="10">
    <source>
        <dbReference type="Proteomes" id="UP000028933"/>
    </source>
</evidence>
<dbReference type="KEGG" id="eao:BD94_1047"/>
<evidence type="ECO:0000256" key="4">
    <source>
        <dbReference type="ARBA" id="ARBA00022475"/>
    </source>
</evidence>
<keyword evidence="5 8" id="KW-0812">Transmembrane</keyword>
<keyword evidence="7 8" id="KW-0472">Membrane</keyword>
<evidence type="ECO:0000256" key="7">
    <source>
        <dbReference type="ARBA" id="ARBA00023136"/>
    </source>
</evidence>
<keyword evidence="4 8" id="KW-1003">Cell membrane</keyword>
<proteinExistence type="inferred from homology"/>
<dbReference type="RefSeq" id="WP_024565258.1">
    <property type="nucleotide sequence ID" value="NZ_CP007547.1"/>
</dbReference>
<reference evidence="9" key="1">
    <citation type="journal article" date="2013" name="Lancet">
        <title>First case of E anophelis outbreak in an intensive-care unit.</title>
        <authorList>
            <person name="Teo J."/>
            <person name="Tan S.Y."/>
            <person name="Tay M."/>
            <person name="Ding Y."/>
            <person name="Kjelleberg S."/>
            <person name="Givskov M."/>
            <person name="Lin R.T."/>
            <person name="Yang L."/>
        </authorList>
    </citation>
    <scope>NUCLEOTIDE SEQUENCE [LARGE SCALE GENOMIC DNA]</scope>
    <source>
        <strain evidence="9">NUHP1</strain>
    </source>
</reference>
<keyword evidence="3" id="KW-0813">Transport</keyword>
<dbReference type="EMBL" id="CP007547">
    <property type="protein sequence ID" value="AIL44822.1"/>
    <property type="molecule type" value="Genomic_DNA"/>
</dbReference>
<sequence>MFYLIVFVCSFLAFGISAICGGGAGLMLIPVLNRFLPVVQVPAALSIGTASSSVSRIAIFYRDINWKVVSYFLPTALPAAWLGSWLLSYINPIWIELLMSIFLISNLPQVFKNKKKDYEAEKGLKSWSLLIIGFFAGFISGITGAVGLLFNRFYLRFGMSNQQIVATRAANEVVLHIVKLFMYIYFGLFTLMVLKVGLVVAAAAVLSSYVMKRVLPKISMKWFHQIGFSAMVISGIIMLIGFFTKAQKDENASLYTTWERKGFRSHLTWSEDNYTIEFKWSEGFEFEKVITYDQLPEDKRSFVDSLSVQYKHRVFEVVKSFKGTSYEVYFLDENGKLIKKLDF</sequence>
<evidence type="ECO:0000256" key="5">
    <source>
        <dbReference type="ARBA" id="ARBA00022692"/>
    </source>
</evidence>
<feature type="transmembrane region" description="Helical" evidence="8">
    <location>
        <begin position="127"/>
        <end position="150"/>
    </location>
</feature>
<dbReference type="PANTHER" id="PTHR30269:SF37">
    <property type="entry name" value="MEMBRANE TRANSPORTER PROTEIN"/>
    <property type="match status" value="1"/>
</dbReference>